<keyword evidence="4" id="KW-1185">Reference proteome</keyword>
<evidence type="ECO:0000256" key="1">
    <source>
        <dbReference type="SAM" id="Phobius"/>
    </source>
</evidence>
<feature type="transmembrane region" description="Helical" evidence="1">
    <location>
        <begin position="259"/>
        <end position="280"/>
    </location>
</feature>
<feature type="transmembrane region" description="Helical" evidence="1">
    <location>
        <begin position="286"/>
        <end position="306"/>
    </location>
</feature>
<keyword evidence="1" id="KW-0472">Membrane</keyword>
<gene>
    <name evidence="3" type="ORF">BV898_03026</name>
</gene>
<keyword evidence="1" id="KW-0812">Transmembrane</keyword>
<dbReference type="Proteomes" id="UP000192578">
    <property type="component" value="Unassembled WGS sequence"/>
</dbReference>
<dbReference type="InterPro" id="IPR055120">
    <property type="entry name" value="Chs-1/2_IV_N"/>
</dbReference>
<feature type="transmembrane region" description="Helical" evidence="1">
    <location>
        <begin position="145"/>
        <end position="169"/>
    </location>
</feature>
<comment type="caution">
    <text evidence="3">The sequence shown here is derived from an EMBL/GenBank/DDBJ whole genome shotgun (WGS) entry which is preliminary data.</text>
</comment>
<reference evidence="4" key="1">
    <citation type="submission" date="2017-01" db="EMBL/GenBank/DDBJ databases">
        <title>Comparative genomics of anhydrobiosis in the tardigrade Hypsibius dujardini.</title>
        <authorList>
            <person name="Yoshida Y."/>
            <person name="Koutsovoulos G."/>
            <person name="Laetsch D."/>
            <person name="Stevens L."/>
            <person name="Kumar S."/>
            <person name="Horikawa D."/>
            <person name="Ishino K."/>
            <person name="Komine S."/>
            <person name="Tomita M."/>
            <person name="Blaxter M."/>
            <person name="Arakawa K."/>
        </authorList>
    </citation>
    <scope>NUCLEOTIDE SEQUENCE [LARGE SCALE GENOMIC DNA]</scope>
    <source>
        <strain evidence="4">Z151</strain>
    </source>
</reference>
<protein>
    <recommendedName>
        <fullName evidence="2">Chitin synthase chs-1/2 N-terminal putative transporter domain-containing protein</fullName>
    </recommendedName>
</protein>
<dbReference type="OrthoDB" id="6160761at2759"/>
<dbReference type="AlphaFoldDB" id="A0A1W0X673"/>
<evidence type="ECO:0000313" key="4">
    <source>
        <dbReference type="Proteomes" id="UP000192578"/>
    </source>
</evidence>
<feature type="transmembrane region" description="Helical" evidence="1">
    <location>
        <begin position="219"/>
        <end position="239"/>
    </location>
</feature>
<dbReference type="EMBL" id="MTYJ01000014">
    <property type="protein sequence ID" value="OQV22975.1"/>
    <property type="molecule type" value="Genomic_DNA"/>
</dbReference>
<dbReference type="Pfam" id="PF23000">
    <property type="entry name" value="ChitinSynthase_IV_N"/>
    <property type="match status" value="1"/>
</dbReference>
<accession>A0A1W0X673</accession>
<sequence length="419" mass="45614">MEITSASVYGEDEDGCVCDSPTPDQEYYEISSCKSHIFRRGGGPSTLGGGGTLQTRRSGGAACGDGVSRTSSFYGAAAGPSGYPSHHQMRRMMMMPQHQLRQGPTSDAPMEPKHDGWDAFKLQSVEVPKRCDKVFFDAVLQVSKVAAYVITFLLILLSGIVSKLSLVLLTSNLLNSTGPERKCASPHAIASVKSNSSKLLAANRVPDVIHSGVDYREKYVAVIWSICFCVLAPEICTWLSCFRKVTLRQIQGPKTVATWILAFLSETLHTLGILLFLYEVLAGTDLLSGLFLTSACFLIPSMLTLCSRTRADRCFPFNSSSTSRLASRNFPPSFTGPSMTAAHSAGPFPYPSSSSRSAGGKTTSPLSRYLGSSDGWLTIELMLARPRRVCTYSYPCGKLSLFWDGWRHGMRPLPPDRGM</sequence>
<name>A0A1W0X673_HYPEX</name>
<proteinExistence type="predicted"/>
<evidence type="ECO:0000259" key="2">
    <source>
        <dbReference type="Pfam" id="PF23000"/>
    </source>
</evidence>
<organism evidence="3 4">
    <name type="scientific">Hypsibius exemplaris</name>
    <name type="common">Freshwater tardigrade</name>
    <dbReference type="NCBI Taxonomy" id="2072580"/>
    <lineage>
        <taxon>Eukaryota</taxon>
        <taxon>Metazoa</taxon>
        <taxon>Ecdysozoa</taxon>
        <taxon>Tardigrada</taxon>
        <taxon>Eutardigrada</taxon>
        <taxon>Parachela</taxon>
        <taxon>Hypsibioidea</taxon>
        <taxon>Hypsibiidae</taxon>
        <taxon>Hypsibius</taxon>
    </lineage>
</organism>
<evidence type="ECO:0000313" key="3">
    <source>
        <dbReference type="EMBL" id="OQV22975.1"/>
    </source>
</evidence>
<keyword evidence="1" id="KW-1133">Transmembrane helix</keyword>
<feature type="domain" description="Chitin synthase chs-1/2 N-terminal putative transporter" evidence="2">
    <location>
        <begin position="139"/>
        <end position="309"/>
    </location>
</feature>